<dbReference type="GO" id="GO:0005737">
    <property type="term" value="C:cytoplasm"/>
    <property type="evidence" value="ECO:0007669"/>
    <property type="project" value="TreeGrafter"/>
</dbReference>
<dbReference type="PANTHER" id="PTHR30143">
    <property type="entry name" value="ACID HYDRATASE"/>
    <property type="match status" value="1"/>
</dbReference>
<gene>
    <name evidence="1" type="ORF">METZ01_LOCUS20523</name>
</gene>
<organism evidence="1">
    <name type="scientific">marine metagenome</name>
    <dbReference type="NCBI Taxonomy" id="408172"/>
    <lineage>
        <taxon>unclassified sequences</taxon>
        <taxon>metagenomes</taxon>
        <taxon>ecological metagenomes</taxon>
    </lineage>
</organism>
<accession>A0A381PNP1</accession>
<dbReference type="PANTHER" id="PTHR30143:SF0">
    <property type="entry name" value="2-KETO-4-PENTENOATE HYDRATASE"/>
    <property type="match status" value="1"/>
</dbReference>
<dbReference type="InterPro" id="IPR050772">
    <property type="entry name" value="Hydratase-Decarb/MhpD_sf"/>
</dbReference>
<dbReference type="EMBL" id="UINC01001017">
    <property type="protein sequence ID" value="SUZ67669.1"/>
    <property type="molecule type" value="Genomic_DNA"/>
</dbReference>
<name>A0A381PNP1_9ZZZZ</name>
<dbReference type="AlphaFoldDB" id="A0A381PNP1"/>
<dbReference type="Gene3D" id="3.90.850.10">
    <property type="entry name" value="Fumarylacetoacetase-like, C-terminal domain"/>
    <property type="match status" value="1"/>
</dbReference>
<dbReference type="InterPro" id="IPR036663">
    <property type="entry name" value="Fumarylacetoacetase_C_sf"/>
</dbReference>
<reference evidence="1" key="1">
    <citation type="submission" date="2018-05" db="EMBL/GenBank/DDBJ databases">
        <authorList>
            <person name="Lanie J.A."/>
            <person name="Ng W.-L."/>
            <person name="Kazmierczak K.M."/>
            <person name="Andrzejewski T.M."/>
            <person name="Davidsen T.M."/>
            <person name="Wayne K.J."/>
            <person name="Tettelin H."/>
            <person name="Glass J.I."/>
            <person name="Rusch D."/>
            <person name="Podicherti R."/>
            <person name="Tsui H.-C.T."/>
            <person name="Winkler M.E."/>
        </authorList>
    </citation>
    <scope>NUCLEOTIDE SEQUENCE</scope>
</reference>
<dbReference type="GO" id="GO:0008684">
    <property type="term" value="F:2-oxopent-4-enoate hydratase activity"/>
    <property type="evidence" value="ECO:0007669"/>
    <property type="project" value="TreeGrafter"/>
</dbReference>
<protein>
    <recommendedName>
        <fullName evidence="2">2-keto-4-pentenoate hydratase</fullName>
    </recommendedName>
</protein>
<evidence type="ECO:0000313" key="1">
    <source>
        <dbReference type="EMBL" id="SUZ67669.1"/>
    </source>
</evidence>
<feature type="non-terminal residue" evidence="1">
    <location>
        <position position="1"/>
    </location>
</feature>
<dbReference type="SUPFAM" id="SSF56529">
    <property type="entry name" value="FAH"/>
    <property type="match status" value="1"/>
</dbReference>
<proteinExistence type="predicted"/>
<evidence type="ECO:0008006" key="2">
    <source>
        <dbReference type="Google" id="ProtNLM"/>
    </source>
</evidence>
<sequence>VNSLNDNQSRAADALWDHYQRGADLPDEAFEGLDFNDGLAIQAEIRRRRLENGAVQIGWKVGLTSDRARRQAGIDDRPFGHLMQKFDSGVSLVASSVNGATIEPEMCFTIGEQISGPDVDPKTVPSRIERVSAGYELNERRAIVGGNLAMLVADNLTNWAIVEGSGVAPDEIPDIDEIEIVQYCNDEERFRCVHREQVDNPFVSIARLAATLHRFEMSIEVGQKVITGAYTRYAVASGENWVADYSGIGRVETSYQ</sequence>